<name>A0A1R1PPF8_ZANCU</name>
<protein>
    <submittedName>
        <fullName evidence="1">Uncharacterized protein</fullName>
    </submittedName>
</protein>
<gene>
    <name evidence="1" type="ORF">AX774_g3664</name>
</gene>
<reference evidence="2" key="1">
    <citation type="submission" date="2017-01" db="EMBL/GenBank/DDBJ databases">
        <authorList>
            <person name="Wang Y."/>
            <person name="White M."/>
            <person name="Kvist S."/>
            <person name="Moncalvo J.-M."/>
        </authorList>
    </citation>
    <scope>NUCLEOTIDE SEQUENCE [LARGE SCALE GENOMIC DNA]</scope>
    <source>
        <strain evidence="2">COL-18-3</strain>
    </source>
</reference>
<dbReference type="EMBL" id="LSSK01000579">
    <property type="protein sequence ID" value="OMH82839.1"/>
    <property type="molecule type" value="Genomic_DNA"/>
</dbReference>
<organism evidence="1 2">
    <name type="scientific">Zancudomyces culisetae</name>
    <name type="common">Gut fungus</name>
    <name type="synonym">Smittium culisetae</name>
    <dbReference type="NCBI Taxonomy" id="1213189"/>
    <lineage>
        <taxon>Eukaryota</taxon>
        <taxon>Fungi</taxon>
        <taxon>Fungi incertae sedis</taxon>
        <taxon>Zoopagomycota</taxon>
        <taxon>Kickxellomycotina</taxon>
        <taxon>Harpellomycetes</taxon>
        <taxon>Harpellales</taxon>
        <taxon>Legeriomycetaceae</taxon>
        <taxon>Zancudomyces</taxon>
    </lineage>
</organism>
<evidence type="ECO:0000313" key="1">
    <source>
        <dbReference type="EMBL" id="OMH82839.1"/>
    </source>
</evidence>
<comment type="caution">
    <text evidence="1">The sequence shown here is derived from an EMBL/GenBank/DDBJ whole genome shotgun (WGS) entry which is preliminary data.</text>
</comment>
<evidence type="ECO:0000313" key="2">
    <source>
        <dbReference type="Proteomes" id="UP000188320"/>
    </source>
</evidence>
<accession>A0A1R1PPF8</accession>
<dbReference type="Proteomes" id="UP000188320">
    <property type="component" value="Unassembled WGS sequence"/>
</dbReference>
<sequence>MFFKTLKLPLIQGKSSSSLDSICSTIENPELSLRIIGWSEIRTEFANTTPTFNSELSISVSQYSIGILSHPHL</sequence>
<keyword evidence="2" id="KW-1185">Reference proteome</keyword>
<dbReference type="AlphaFoldDB" id="A0A1R1PPF8"/>
<proteinExistence type="predicted"/>